<dbReference type="SMART" id="SM00493">
    <property type="entry name" value="TOPRIM"/>
    <property type="match status" value="1"/>
</dbReference>
<dbReference type="GO" id="GO:0008270">
    <property type="term" value="F:zinc ion binding"/>
    <property type="evidence" value="ECO:0007669"/>
    <property type="project" value="UniProtKB-UniRule"/>
</dbReference>
<dbReference type="Pfam" id="PF01807">
    <property type="entry name" value="Zn_ribbon_DnaG"/>
    <property type="match status" value="1"/>
</dbReference>
<evidence type="ECO:0000313" key="18">
    <source>
        <dbReference type="Proteomes" id="UP000315589"/>
    </source>
</evidence>
<evidence type="ECO:0000256" key="13">
    <source>
        <dbReference type="PIRNR" id="PIRNR002811"/>
    </source>
</evidence>
<dbReference type="InterPro" id="IPR037068">
    <property type="entry name" value="DNA_primase_core_N_sf"/>
</dbReference>
<evidence type="ECO:0000256" key="6">
    <source>
        <dbReference type="ARBA" id="ARBA00022723"/>
    </source>
</evidence>
<feature type="zinc finger region" description="CHC2-type" evidence="12 14">
    <location>
        <begin position="35"/>
        <end position="59"/>
    </location>
</feature>
<dbReference type="SMART" id="SM00400">
    <property type="entry name" value="ZnF_CHCC"/>
    <property type="match status" value="1"/>
</dbReference>
<keyword evidence="10 12" id="KW-0238">DNA-binding</keyword>
<dbReference type="InterPro" id="IPR013264">
    <property type="entry name" value="DNAG_N"/>
</dbReference>
<accession>A0A554LHN6</accession>
<keyword evidence="3 12" id="KW-0808">Transferase</keyword>
<proteinExistence type="inferred from homology"/>
<evidence type="ECO:0000256" key="7">
    <source>
        <dbReference type="ARBA" id="ARBA00022771"/>
    </source>
</evidence>
<dbReference type="GO" id="GO:0005737">
    <property type="term" value="C:cytoplasm"/>
    <property type="evidence" value="ECO:0007669"/>
    <property type="project" value="TreeGrafter"/>
</dbReference>
<dbReference type="Gene3D" id="3.40.1360.10">
    <property type="match status" value="1"/>
</dbReference>
<keyword evidence="6 12" id="KW-0479">Metal-binding</keyword>
<dbReference type="Proteomes" id="UP000315589">
    <property type="component" value="Unassembled WGS sequence"/>
</dbReference>
<keyword evidence="11 12" id="KW-0804">Transcription</keyword>
<evidence type="ECO:0000256" key="2">
    <source>
        <dbReference type="ARBA" id="ARBA00022515"/>
    </source>
</evidence>
<evidence type="ECO:0000256" key="10">
    <source>
        <dbReference type="ARBA" id="ARBA00023125"/>
    </source>
</evidence>
<dbReference type="GO" id="GO:0000428">
    <property type="term" value="C:DNA-directed RNA polymerase complex"/>
    <property type="evidence" value="ECO:0007669"/>
    <property type="project" value="UniProtKB-KW"/>
</dbReference>
<keyword evidence="5 12" id="KW-0235">DNA replication</keyword>
<keyword evidence="7 12" id="KW-0863">Zinc-finger</keyword>
<evidence type="ECO:0000256" key="15">
    <source>
        <dbReference type="SAM" id="Coils"/>
    </source>
</evidence>
<dbReference type="SUPFAM" id="SSF57783">
    <property type="entry name" value="Zinc beta-ribbon"/>
    <property type="match status" value="1"/>
</dbReference>
<comment type="catalytic activity">
    <reaction evidence="12">
        <text>ssDNA + n NTP = ssDNA/pppN(pN)n-1 hybrid + (n-1) diphosphate.</text>
        <dbReference type="EC" id="2.7.7.101"/>
    </reaction>
</comment>
<dbReference type="NCBIfam" id="TIGR01391">
    <property type="entry name" value="dnaG"/>
    <property type="match status" value="1"/>
</dbReference>
<evidence type="ECO:0000256" key="5">
    <source>
        <dbReference type="ARBA" id="ARBA00022705"/>
    </source>
</evidence>
<keyword evidence="15" id="KW-0175">Coiled coil</keyword>
<evidence type="ECO:0000256" key="3">
    <source>
        <dbReference type="ARBA" id="ARBA00022679"/>
    </source>
</evidence>
<feature type="coiled-coil region" evidence="15">
    <location>
        <begin position="485"/>
        <end position="533"/>
    </location>
</feature>
<keyword evidence="1 12" id="KW-0240">DNA-directed RNA polymerase</keyword>
<keyword evidence="9" id="KW-0460">Magnesium</keyword>
<evidence type="ECO:0000256" key="4">
    <source>
        <dbReference type="ARBA" id="ARBA00022695"/>
    </source>
</evidence>
<dbReference type="InterPro" id="IPR006295">
    <property type="entry name" value="DNA_primase_DnaG"/>
</dbReference>
<evidence type="ECO:0000256" key="1">
    <source>
        <dbReference type="ARBA" id="ARBA00022478"/>
    </source>
</evidence>
<dbReference type="Pfam" id="PF08275">
    <property type="entry name" value="DNAG_N"/>
    <property type="match status" value="1"/>
</dbReference>
<dbReference type="EMBL" id="VMGI01000066">
    <property type="protein sequence ID" value="TSC92384.1"/>
    <property type="molecule type" value="Genomic_DNA"/>
</dbReference>
<dbReference type="Gene3D" id="3.90.580.10">
    <property type="entry name" value="Zinc finger, CHC2-type domain"/>
    <property type="match status" value="1"/>
</dbReference>
<evidence type="ECO:0000256" key="9">
    <source>
        <dbReference type="ARBA" id="ARBA00022842"/>
    </source>
</evidence>
<name>A0A554LHN6_9BACT</name>
<dbReference type="GO" id="GO:0003899">
    <property type="term" value="F:DNA-directed RNA polymerase activity"/>
    <property type="evidence" value="ECO:0007669"/>
    <property type="project" value="UniProtKB-UniRule"/>
</dbReference>
<evidence type="ECO:0000256" key="14">
    <source>
        <dbReference type="PIRSR" id="PIRSR002811-1"/>
    </source>
</evidence>
<evidence type="ECO:0000256" key="11">
    <source>
        <dbReference type="ARBA" id="ARBA00023163"/>
    </source>
</evidence>
<evidence type="ECO:0000256" key="12">
    <source>
        <dbReference type="HAMAP-Rule" id="MF_00974"/>
    </source>
</evidence>
<gene>
    <name evidence="12" type="primary">dnaG</name>
    <name evidence="17" type="ORF">CEN91_472</name>
</gene>
<comment type="function">
    <text evidence="12 13">RNA polymerase that catalyzes the synthesis of short RNA molecules used as primers for DNA polymerase during DNA replication.</text>
</comment>
<dbReference type="PANTHER" id="PTHR30313">
    <property type="entry name" value="DNA PRIMASE"/>
    <property type="match status" value="1"/>
</dbReference>
<evidence type="ECO:0000256" key="8">
    <source>
        <dbReference type="ARBA" id="ARBA00022833"/>
    </source>
</evidence>
<dbReference type="AlphaFoldDB" id="A0A554LHN6"/>
<comment type="domain">
    <text evidence="12">Contains an N-terminal zinc-binding domain, a central core domain that contains the primase activity, and a C-terminal DnaB-binding domain.</text>
</comment>
<dbReference type="EC" id="2.7.7.101" evidence="12"/>
<comment type="caution">
    <text evidence="17">The sequence shown here is derived from an EMBL/GenBank/DDBJ whole genome shotgun (WGS) entry which is preliminary data.</text>
</comment>
<dbReference type="CDD" id="cd03364">
    <property type="entry name" value="TOPRIM_DnaG_primases"/>
    <property type="match status" value="1"/>
</dbReference>
<dbReference type="SUPFAM" id="SSF56731">
    <property type="entry name" value="DNA primase core"/>
    <property type="match status" value="1"/>
</dbReference>
<dbReference type="Pfam" id="PF13155">
    <property type="entry name" value="Toprim_2"/>
    <property type="match status" value="1"/>
</dbReference>
<protein>
    <recommendedName>
        <fullName evidence="12 13">DNA primase</fullName>
        <ecNumber evidence="12">2.7.7.101</ecNumber>
    </recommendedName>
</protein>
<dbReference type="InterPro" id="IPR036977">
    <property type="entry name" value="DNA_primase_Znf_CHC2"/>
</dbReference>
<dbReference type="InterPro" id="IPR050219">
    <property type="entry name" value="DnaG_primase"/>
</dbReference>
<reference evidence="17 18" key="1">
    <citation type="submission" date="2017-07" db="EMBL/GenBank/DDBJ databases">
        <title>Mechanisms for carbon and nitrogen cycling indicate functional differentiation within the Candidate Phyla Radiation.</title>
        <authorList>
            <person name="Danczak R.E."/>
            <person name="Johnston M.D."/>
            <person name="Kenah C."/>
            <person name="Slattery M."/>
            <person name="Wrighton K.C."/>
            <person name="Wilkins M.J."/>
        </authorList>
    </citation>
    <scope>NUCLEOTIDE SEQUENCE [LARGE SCALE GENOMIC DNA]</scope>
    <source>
        <strain evidence="17">Licking1014_85</strain>
    </source>
</reference>
<dbReference type="InterPro" id="IPR006171">
    <property type="entry name" value="TOPRIM_dom"/>
</dbReference>
<dbReference type="Gene3D" id="3.90.980.10">
    <property type="entry name" value="DNA primase, catalytic core, N-terminal domain"/>
    <property type="match status" value="1"/>
</dbReference>
<dbReference type="GO" id="GO:0003677">
    <property type="term" value="F:DNA binding"/>
    <property type="evidence" value="ECO:0007669"/>
    <property type="project" value="UniProtKB-KW"/>
</dbReference>
<dbReference type="PANTHER" id="PTHR30313:SF2">
    <property type="entry name" value="DNA PRIMASE"/>
    <property type="match status" value="1"/>
</dbReference>
<organism evidence="17 18">
    <name type="scientific">Candidatus Berkelbacteria bacterium Licking1014_85</name>
    <dbReference type="NCBI Taxonomy" id="2017148"/>
    <lineage>
        <taxon>Bacteria</taxon>
        <taxon>Candidatus Berkelbacteria</taxon>
    </lineage>
</organism>
<dbReference type="PROSITE" id="PS50880">
    <property type="entry name" value="TOPRIM"/>
    <property type="match status" value="1"/>
</dbReference>
<dbReference type="GO" id="GO:1990077">
    <property type="term" value="C:primosome complex"/>
    <property type="evidence" value="ECO:0007669"/>
    <property type="project" value="UniProtKB-KW"/>
</dbReference>
<keyword evidence="4 12" id="KW-0548">Nucleotidyltransferase</keyword>
<sequence>MGDEVEEIKLKTDIVELIGQYLPLKKTGANWKGLCPFHSEKTPSFMVNAERQIFRCFGCGESGDIYEFIMKMENLNFREALEMLAQRSGVALRSHSKYETRNSTCPPSGRREFETNPNFPNDQNNQFSNTKSQIYKINLASAKIFHKILYSKTGESALKYLKSRGLTDETIKTFQIGFAPQKPILSNYFVSKNISQDLLYKTGNPQKFFNRIMFPICDVLGNVLGFTGRALDNETQPKYYNTPETEVFKKSRILYGLMQAKNAIRETKIIILAEGQMDVVSAHQSGVKNIIASSGTAFTDDHLRIILRYTDNIVLAFDADEAGKKAALTVIQMALEKEMNIKVVVLPENVKDIGEVAVANPTLLKNIIQDAVYWLDWIINSKIDNGKSKIDIADKKLFLKQIALYLKWVKNPIEKSHWINYLSQKFGVSQESINALIDSNSKQTKLASLEIVYGMLEIFPALKSQHSLLYNRLNDSYNSQRDMIVMEVKNNYADLNEEIAQKEIEDILKRRKIDDLEKIKSDFARRISEAEQNNDREKVKELMLELHKKII</sequence>
<dbReference type="GO" id="GO:0006269">
    <property type="term" value="P:DNA replication, synthesis of primer"/>
    <property type="evidence" value="ECO:0007669"/>
    <property type="project" value="UniProtKB-UniRule"/>
</dbReference>
<dbReference type="InterPro" id="IPR030846">
    <property type="entry name" value="DnaG_bac"/>
</dbReference>
<dbReference type="HAMAP" id="MF_00974">
    <property type="entry name" value="DNA_primase_DnaG"/>
    <property type="match status" value="1"/>
</dbReference>
<keyword evidence="8 12" id="KW-0862">Zinc</keyword>
<feature type="domain" description="Toprim" evidence="16">
    <location>
        <begin position="268"/>
        <end position="351"/>
    </location>
</feature>
<keyword evidence="2 12" id="KW-0639">Primosome</keyword>
<comment type="cofactor">
    <cofactor evidence="12 13 14">
        <name>Zn(2+)</name>
        <dbReference type="ChEBI" id="CHEBI:29105"/>
    </cofactor>
    <text evidence="12 13 14">Binds 1 zinc ion per monomer.</text>
</comment>
<dbReference type="PIRSF" id="PIRSF002811">
    <property type="entry name" value="DnaG"/>
    <property type="match status" value="1"/>
</dbReference>
<dbReference type="InterPro" id="IPR002694">
    <property type="entry name" value="Znf_CHC2"/>
</dbReference>
<comment type="similarity">
    <text evidence="12 13">Belongs to the DnaG primase family.</text>
</comment>
<evidence type="ECO:0000313" key="17">
    <source>
        <dbReference type="EMBL" id="TSC92384.1"/>
    </source>
</evidence>
<dbReference type="FunFam" id="3.90.580.10:FF:000001">
    <property type="entry name" value="DNA primase"/>
    <property type="match status" value="1"/>
</dbReference>
<dbReference type="InterPro" id="IPR034151">
    <property type="entry name" value="TOPRIM_DnaG_bac"/>
</dbReference>
<comment type="subunit">
    <text evidence="12">Monomer. Interacts with DnaB.</text>
</comment>
<evidence type="ECO:0000259" key="16">
    <source>
        <dbReference type="PROSITE" id="PS50880"/>
    </source>
</evidence>